<organism evidence="6 7">
    <name type="scientific">Polytolypa hystricis (strain UAMH7299)</name>
    <dbReference type="NCBI Taxonomy" id="1447883"/>
    <lineage>
        <taxon>Eukaryota</taxon>
        <taxon>Fungi</taxon>
        <taxon>Dikarya</taxon>
        <taxon>Ascomycota</taxon>
        <taxon>Pezizomycotina</taxon>
        <taxon>Eurotiomycetes</taxon>
        <taxon>Eurotiomycetidae</taxon>
        <taxon>Onygenales</taxon>
        <taxon>Onygenales incertae sedis</taxon>
        <taxon>Polytolypa</taxon>
    </lineage>
</organism>
<evidence type="ECO:0000313" key="6">
    <source>
        <dbReference type="EMBL" id="PGH03341.1"/>
    </source>
</evidence>
<name>A0A2B7X3J0_POLH7</name>
<evidence type="ECO:0000256" key="1">
    <source>
        <dbReference type="ARBA" id="ARBA00004370"/>
    </source>
</evidence>
<dbReference type="OrthoDB" id="3990500at2759"/>
<reference evidence="6 7" key="1">
    <citation type="submission" date="2017-10" db="EMBL/GenBank/DDBJ databases">
        <title>Comparative genomics in systemic dimorphic fungi from Ajellomycetaceae.</title>
        <authorList>
            <person name="Munoz J.F."/>
            <person name="Mcewen J.G."/>
            <person name="Clay O.K."/>
            <person name="Cuomo C.A."/>
        </authorList>
    </citation>
    <scope>NUCLEOTIDE SEQUENCE [LARGE SCALE GENOMIC DNA]</scope>
    <source>
        <strain evidence="6 7">UAMH7299</strain>
    </source>
</reference>
<keyword evidence="4" id="KW-1133">Transmembrane helix</keyword>
<keyword evidence="3" id="KW-0812">Transmembrane</keyword>
<dbReference type="Proteomes" id="UP000224634">
    <property type="component" value="Unassembled WGS sequence"/>
</dbReference>
<keyword evidence="5" id="KW-0472">Membrane</keyword>
<proteinExistence type="inferred from homology"/>
<dbReference type="STRING" id="1447883.A0A2B7X3J0"/>
<keyword evidence="7" id="KW-1185">Reference proteome</keyword>
<comment type="subcellular location">
    <subcellularLocation>
        <location evidence="1">Membrane</location>
    </subcellularLocation>
</comment>
<comment type="similarity">
    <text evidence="2">Belongs to the FUN14 family.</text>
</comment>
<evidence type="ECO:0008006" key="8">
    <source>
        <dbReference type="Google" id="ProtNLM"/>
    </source>
</evidence>
<protein>
    <recommendedName>
        <fullName evidence="8">FUN14 domain-containing protein</fullName>
    </recommendedName>
</protein>
<evidence type="ECO:0000256" key="2">
    <source>
        <dbReference type="ARBA" id="ARBA00009160"/>
    </source>
</evidence>
<evidence type="ECO:0000256" key="3">
    <source>
        <dbReference type="ARBA" id="ARBA00022692"/>
    </source>
</evidence>
<dbReference type="PANTHER" id="PTHR21346">
    <property type="entry name" value="FUN14 DOMAIN CONTAINING"/>
    <property type="match status" value="1"/>
</dbReference>
<dbReference type="EMBL" id="PDNA01000212">
    <property type="protein sequence ID" value="PGH03341.1"/>
    <property type="molecule type" value="Genomic_DNA"/>
</dbReference>
<dbReference type="PANTHER" id="PTHR21346:SF0">
    <property type="entry name" value="RE45833P"/>
    <property type="match status" value="1"/>
</dbReference>
<evidence type="ECO:0000256" key="5">
    <source>
        <dbReference type="ARBA" id="ARBA00023136"/>
    </source>
</evidence>
<evidence type="ECO:0000313" key="7">
    <source>
        <dbReference type="Proteomes" id="UP000224634"/>
    </source>
</evidence>
<dbReference type="AlphaFoldDB" id="A0A2B7X3J0"/>
<dbReference type="Pfam" id="PF04930">
    <property type="entry name" value="FUN14"/>
    <property type="match status" value="1"/>
</dbReference>
<comment type="caution">
    <text evidence="6">The sequence shown here is derived from an EMBL/GenBank/DDBJ whole genome shotgun (WGS) entry which is preliminary data.</text>
</comment>
<dbReference type="GO" id="GO:0000422">
    <property type="term" value="P:autophagy of mitochondrion"/>
    <property type="evidence" value="ECO:0007669"/>
    <property type="project" value="TreeGrafter"/>
</dbReference>
<dbReference type="InterPro" id="IPR007014">
    <property type="entry name" value="FUN14"/>
</dbReference>
<dbReference type="GO" id="GO:0005741">
    <property type="term" value="C:mitochondrial outer membrane"/>
    <property type="evidence" value="ECO:0007669"/>
    <property type="project" value="TreeGrafter"/>
</dbReference>
<accession>A0A2B7X3J0</accession>
<sequence length="162" mass="17958">MAFQFLPRLSHRPFLISIPLGLSLTLLPSNPLFSPFRNHQSIRCDYGSTVSSHNTWSSLDQSPKSSSWGRISQSTVRQISLGSVLGLCAGIGLRIFSRALVLTLGLAILAVQWSASKGYNIIPVHWLQRRFKSIDFERAVTENVPFKSSFGLTMALSAFAEF</sequence>
<gene>
    <name evidence="6" type="ORF">AJ80_08701</name>
</gene>
<evidence type="ECO:0000256" key="4">
    <source>
        <dbReference type="ARBA" id="ARBA00022989"/>
    </source>
</evidence>